<sequence>MSRGGTDYDRDVSDRSMRTSSGFTTVAEEAMATRQWFDPALLPKGRVIKTLCKSPIALPFDVTGSLGGLAKITYDKMPMTAGELKKRSYLQDCQICPIAVGDVVSDRGPLQIGEFVVPRELDSYLQRLWLEGGGGRQGYESYEFVAYFLAYHCDIPEADTPFVIFIGDERFREDLHRNALQAYFGGIEHEDMNAFKVFADLRRKFKNNVFLIHRYYDDMCTDKEVIDQWSGVLGADHVINLGHGNDTAVADVMLGIFALMGGTRTLDQYLEDMRERGQDQTRLAFVRRALSVLKPPSSIQKKEEDADQSQQVLAAEEKQKSPSRKKGKSVFDSSNWDV</sequence>
<reference evidence="2 3" key="1">
    <citation type="journal article" date="2015" name="Nature">
        <title>rRNA introns, odd ribosomes, and small enigmatic genomes across a large radiation of phyla.</title>
        <authorList>
            <person name="Brown C.T."/>
            <person name="Hug L.A."/>
            <person name="Thomas B.C."/>
            <person name="Sharon I."/>
            <person name="Castelle C.J."/>
            <person name="Singh A."/>
            <person name="Wilkins M.J."/>
            <person name="Williams K.H."/>
            <person name="Banfield J.F."/>
        </authorList>
    </citation>
    <scope>NUCLEOTIDE SEQUENCE [LARGE SCALE GENOMIC DNA]</scope>
</reference>
<gene>
    <name evidence="2" type="ORF">UU48_C0006G0124</name>
</gene>
<name>A0A0G0VB16_9BACT</name>
<evidence type="ECO:0000313" key="2">
    <source>
        <dbReference type="EMBL" id="KKR98084.1"/>
    </source>
</evidence>
<evidence type="ECO:0000313" key="3">
    <source>
        <dbReference type="Proteomes" id="UP000034746"/>
    </source>
</evidence>
<dbReference type="Proteomes" id="UP000034746">
    <property type="component" value="Unassembled WGS sequence"/>
</dbReference>
<comment type="caution">
    <text evidence="2">The sequence shown here is derived from an EMBL/GenBank/DDBJ whole genome shotgun (WGS) entry which is preliminary data.</text>
</comment>
<protein>
    <submittedName>
        <fullName evidence="2">Uncharacterized protein</fullName>
    </submittedName>
</protein>
<proteinExistence type="predicted"/>
<evidence type="ECO:0000256" key="1">
    <source>
        <dbReference type="SAM" id="MobiDB-lite"/>
    </source>
</evidence>
<accession>A0A0G0VB16</accession>
<dbReference type="AlphaFoldDB" id="A0A0G0VB16"/>
<organism evidence="2 3">
    <name type="scientific">Candidatus Uhrbacteria bacterium GW2011_GWF2_41_16</name>
    <dbReference type="NCBI Taxonomy" id="1618997"/>
    <lineage>
        <taxon>Bacteria</taxon>
        <taxon>Candidatus Uhriibacteriota</taxon>
    </lineage>
</organism>
<feature type="region of interest" description="Disordered" evidence="1">
    <location>
        <begin position="296"/>
        <end position="338"/>
    </location>
</feature>
<dbReference type="EMBL" id="LCAU01000006">
    <property type="protein sequence ID" value="KKR98084.1"/>
    <property type="molecule type" value="Genomic_DNA"/>
</dbReference>